<dbReference type="SMART" id="SM00220">
    <property type="entry name" value="S_TKc"/>
    <property type="match status" value="1"/>
</dbReference>
<keyword evidence="2" id="KW-0808">Transferase</keyword>
<dbReference type="VEuPathDB" id="FungiDB:ASPCADRAFT_516325"/>
<organism evidence="8 9">
    <name type="scientific">Aspergillus carbonarius (strain ITEM 5010)</name>
    <dbReference type="NCBI Taxonomy" id="602072"/>
    <lineage>
        <taxon>Eukaryota</taxon>
        <taxon>Fungi</taxon>
        <taxon>Dikarya</taxon>
        <taxon>Ascomycota</taxon>
        <taxon>Pezizomycotina</taxon>
        <taxon>Eurotiomycetes</taxon>
        <taxon>Eurotiomycetidae</taxon>
        <taxon>Eurotiales</taxon>
        <taxon>Aspergillaceae</taxon>
        <taxon>Aspergillus</taxon>
        <taxon>Aspergillus subgen. Circumdati</taxon>
    </lineage>
</organism>
<keyword evidence="1" id="KW-0723">Serine/threonine-protein kinase</keyword>
<feature type="domain" description="Protein kinase" evidence="7">
    <location>
        <begin position="63"/>
        <end position="386"/>
    </location>
</feature>
<keyword evidence="5 6" id="KW-0067">ATP-binding</keyword>
<evidence type="ECO:0000256" key="1">
    <source>
        <dbReference type="ARBA" id="ARBA00022527"/>
    </source>
</evidence>
<dbReference type="Gene3D" id="3.30.200.20">
    <property type="entry name" value="Phosphorylase Kinase, domain 1"/>
    <property type="match status" value="1"/>
</dbReference>
<dbReference type="OMA" id="HRYRQGG"/>
<proteinExistence type="predicted"/>
<dbReference type="Proteomes" id="UP000188318">
    <property type="component" value="Unassembled WGS sequence"/>
</dbReference>
<keyword evidence="3 6" id="KW-0547">Nucleotide-binding</keyword>
<dbReference type="EMBL" id="KV907501">
    <property type="protein sequence ID" value="OOF94980.1"/>
    <property type="molecule type" value="Genomic_DNA"/>
</dbReference>
<evidence type="ECO:0000256" key="5">
    <source>
        <dbReference type="ARBA" id="ARBA00022840"/>
    </source>
</evidence>
<dbReference type="GO" id="GO:0043484">
    <property type="term" value="P:regulation of RNA splicing"/>
    <property type="evidence" value="ECO:0007669"/>
    <property type="project" value="TreeGrafter"/>
</dbReference>
<gene>
    <name evidence="8" type="ORF">ASPCADRAFT_516325</name>
</gene>
<keyword evidence="4" id="KW-0418">Kinase</keyword>
<dbReference type="PROSITE" id="PS00107">
    <property type="entry name" value="PROTEIN_KINASE_ATP"/>
    <property type="match status" value="1"/>
</dbReference>
<dbReference type="PANTHER" id="PTHR45646:SF11">
    <property type="entry name" value="SERINE_THREONINE-PROTEIN KINASE DOA"/>
    <property type="match status" value="1"/>
</dbReference>
<dbReference type="InterPro" id="IPR011009">
    <property type="entry name" value="Kinase-like_dom_sf"/>
</dbReference>
<feature type="binding site" evidence="6">
    <location>
        <position position="92"/>
    </location>
    <ligand>
        <name>ATP</name>
        <dbReference type="ChEBI" id="CHEBI:30616"/>
    </ligand>
</feature>
<name>A0A1R3RKI2_ASPC5</name>
<sequence length="386" mass="44140">MIYYTYTYSTVHQTITRKLITSRSIASHQPILSCPIDAEPLDRYKVGGYHPTTLGCILANGRYKILHKLGWGGYSTVWVARDQREETYVAVKICVSEGGNDRKLQVLDILRRLTSKHSSRLHVMRMLHHFDVDGPNGTHRCLVLELLGPSIPDVIETRFRDGRLPGHVAKEVVKQALLGLDILHDQEIAHGDLHTRNLTFGIAPIDNMPEREFIRILGKPEIGHVHRNDGKCLEPGIPEYIVRPARTYSLPLSNTIKIIDFGESFSLQNVPRTLHTPLAVRAPEVIFQDRLDYRVDLWSLGCMLFELFVGQPPFDSVFTTPEILVSQMHEIINETLPERWLDRWETMRGGAIMESSGPRLQEWLEEVYFDGEKKKDMTMEDIVKLG</sequence>
<dbReference type="Pfam" id="PF00069">
    <property type="entry name" value="Pkinase"/>
    <property type="match status" value="2"/>
</dbReference>
<evidence type="ECO:0000259" key="7">
    <source>
        <dbReference type="PROSITE" id="PS50011"/>
    </source>
</evidence>
<evidence type="ECO:0000256" key="6">
    <source>
        <dbReference type="PROSITE-ProRule" id="PRU10141"/>
    </source>
</evidence>
<dbReference type="AlphaFoldDB" id="A0A1R3RKI2"/>
<dbReference type="Gene3D" id="1.10.510.10">
    <property type="entry name" value="Transferase(Phosphotransferase) domain 1"/>
    <property type="match status" value="1"/>
</dbReference>
<dbReference type="GO" id="GO:0004674">
    <property type="term" value="F:protein serine/threonine kinase activity"/>
    <property type="evidence" value="ECO:0007669"/>
    <property type="project" value="UniProtKB-KW"/>
</dbReference>
<dbReference type="OrthoDB" id="5979581at2759"/>
<evidence type="ECO:0000313" key="9">
    <source>
        <dbReference type="Proteomes" id="UP000188318"/>
    </source>
</evidence>
<evidence type="ECO:0000256" key="3">
    <source>
        <dbReference type="ARBA" id="ARBA00022741"/>
    </source>
</evidence>
<keyword evidence="9" id="KW-1185">Reference proteome</keyword>
<dbReference type="STRING" id="602072.A0A1R3RKI2"/>
<dbReference type="GO" id="GO:0005634">
    <property type="term" value="C:nucleus"/>
    <property type="evidence" value="ECO:0007669"/>
    <property type="project" value="TreeGrafter"/>
</dbReference>
<accession>A0A1R3RKI2</accession>
<evidence type="ECO:0000256" key="2">
    <source>
        <dbReference type="ARBA" id="ARBA00022679"/>
    </source>
</evidence>
<dbReference type="InterPro" id="IPR000719">
    <property type="entry name" value="Prot_kinase_dom"/>
</dbReference>
<evidence type="ECO:0000256" key="4">
    <source>
        <dbReference type="ARBA" id="ARBA00022777"/>
    </source>
</evidence>
<dbReference type="InterPro" id="IPR017441">
    <property type="entry name" value="Protein_kinase_ATP_BS"/>
</dbReference>
<dbReference type="PANTHER" id="PTHR45646">
    <property type="entry name" value="SERINE/THREONINE-PROTEIN KINASE DOA-RELATED"/>
    <property type="match status" value="1"/>
</dbReference>
<evidence type="ECO:0000313" key="8">
    <source>
        <dbReference type="EMBL" id="OOF94980.1"/>
    </source>
</evidence>
<dbReference type="PROSITE" id="PS50011">
    <property type="entry name" value="PROTEIN_KINASE_DOM"/>
    <property type="match status" value="1"/>
</dbReference>
<dbReference type="GO" id="GO:0005524">
    <property type="term" value="F:ATP binding"/>
    <property type="evidence" value="ECO:0007669"/>
    <property type="project" value="UniProtKB-UniRule"/>
</dbReference>
<dbReference type="InterPro" id="IPR051175">
    <property type="entry name" value="CLK_kinases"/>
</dbReference>
<protein>
    <recommendedName>
        <fullName evidence="7">Protein kinase domain-containing protein</fullName>
    </recommendedName>
</protein>
<reference evidence="9" key="1">
    <citation type="journal article" date="2017" name="Genome Biol.">
        <title>Comparative genomics reveals high biological diversity and specific adaptations in the industrially and medically important fungal genus Aspergillus.</title>
        <authorList>
            <person name="de Vries R.P."/>
            <person name="Riley R."/>
            <person name="Wiebenga A."/>
            <person name="Aguilar-Osorio G."/>
            <person name="Amillis S."/>
            <person name="Uchima C.A."/>
            <person name="Anderluh G."/>
            <person name="Asadollahi M."/>
            <person name="Askin M."/>
            <person name="Barry K."/>
            <person name="Battaglia E."/>
            <person name="Bayram O."/>
            <person name="Benocci T."/>
            <person name="Braus-Stromeyer S.A."/>
            <person name="Caldana C."/>
            <person name="Canovas D."/>
            <person name="Cerqueira G.C."/>
            <person name="Chen F."/>
            <person name="Chen W."/>
            <person name="Choi C."/>
            <person name="Clum A."/>
            <person name="Dos Santos R.A."/>
            <person name="Damasio A.R."/>
            <person name="Diallinas G."/>
            <person name="Emri T."/>
            <person name="Fekete E."/>
            <person name="Flipphi M."/>
            <person name="Freyberg S."/>
            <person name="Gallo A."/>
            <person name="Gournas C."/>
            <person name="Habgood R."/>
            <person name="Hainaut M."/>
            <person name="Harispe M.L."/>
            <person name="Henrissat B."/>
            <person name="Hilden K.S."/>
            <person name="Hope R."/>
            <person name="Hossain A."/>
            <person name="Karabika E."/>
            <person name="Karaffa L."/>
            <person name="Karanyi Z."/>
            <person name="Krasevec N."/>
            <person name="Kuo A."/>
            <person name="Kusch H."/>
            <person name="LaButti K."/>
            <person name="Lagendijk E.L."/>
            <person name="Lapidus A."/>
            <person name="Levasseur A."/>
            <person name="Lindquist E."/>
            <person name="Lipzen A."/>
            <person name="Logrieco A.F."/>
            <person name="MacCabe A."/>
            <person name="Maekelae M.R."/>
            <person name="Malavazi I."/>
            <person name="Melin P."/>
            <person name="Meyer V."/>
            <person name="Mielnichuk N."/>
            <person name="Miskei M."/>
            <person name="Molnar A.P."/>
            <person name="Mule G."/>
            <person name="Ngan C.Y."/>
            <person name="Orejas M."/>
            <person name="Orosz E."/>
            <person name="Ouedraogo J.P."/>
            <person name="Overkamp K.M."/>
            <person name="Park H.-S."/>
            <person name="Perrone G."/>
            <person name="Piumi F."/>
            <person name="Punt P.J."/>
            <person name="Ram A.F."/>
            <person name="Ramon A."/>
            <person name="Rauscher S."/>
            <person name="Record E."/>
            <person name="Riano-Pachon D.M."/>
            <person name="Robert V."/>
            <person name="Roehrig J."/>
            <person name="Ruller R."/>
            <person name="Salamov A."/>
            <person name="Salih N.S."/>
            <person name="Samson R.A."/>
            <person name="Sandor E."/>
            <person name="Sanguinetti M."/>
            <person name="Schuetze T."/>
            <person name="Sepcic K."/>
            <person name="Shelest E."/>
            <person name="Sherlock G."/>
            <person name="Sophianopoulou V."/>
            <person name="Squina F.M."/>
            <person name="Sun H."/>
            <person name="Susca A."/>
            <person name="Todd R.B."/>
            <person name="Tsang A."/>
            <person name="Unkles S.E."/>
            <person name="van de Wiele N."/>
            <person name="van Rossen-Uffink D."/>
            <person name="Oliveira J.V."/>
            <person name="Vesth T.C."/>
            <person name="Visser J."/>
            <person name="Yu J.-H."/>
            <person name="Zhou M."/>
            <person name="Andersen M.R."/>
            <person name="Archer D.B."/>
            <person name="Baker S.E."/>
            <person name="Benoit I."/>
            <person name="Brakhage A.A."/>
            <person name="Braus G.H."/>
            <person name="Fischer R."/>
            <person name="Frisvad J.C."/>
            <person name="Goldman G.H."/>
            <person name="Houbraken J."/>
            <person name="Oakley B."/>
            <person name="Pocsi I."/>
            <person name="Scazzocchio C."/>
            <person name="Seiboth B."/>
            <person name="vanKuyk P.A."/>
            <person name="Wortman J."/>
            <person name="Dyer P.S."/>
            <person name="Grigoriev I.V."/>
        </authorList>
    </citation>
    <scope>NUCLEOTIDE SEQUENCE [LARGE SCALE GENOMIC DNA]</scope>
    <source>
        <strain evidence="9">ITEM 5010</strain>
    </source>
</reference>
<dbReference type="SUPFAM" id="SSF56112">
    <property type="entry name" value="Protein kinase-like (PK-like)"/>
    <property type="match status" value="1"/>
</dbReference>